<evidence type="ECO:0000313" key="7">
    <source>
        <dbReference type="EMBL" id="KAJ1917266.1"/>
    </source>
</evidence>
<evidence type="ECO:0000256" key="1">
    <source>
        <dbReference type="ARBA" id="ARBA00009652"/>
    </source>
</evidence>
<comment type="caution">
    <text evidence="7">The sequence shown here is derived from an EMBL/GenBank/DDBJ whole genome shotgun (WGS) entry which is preliminary data.</text>
</comment>
<evidence type="ECO:0000256" key="2">
    <source>
        <dbReference type="ARBA" id="ARBA00012787"/>
    </source>
</evidence>
<organism evidence="7 8">
    <name type="scientific">Mycoemilia scoparia</name>
    <dbReference type="NCBI Taxonomy" id="417184"/>
    <lineage>
        <taxon>Eukaryota</taxon>
        <taxon>Fungi</taxon>
        <taxon>Fungi incertae sedis</taxon>
        <taxon>Zoopagomycota</taxon>
        <taxon>Kickxellomycotina</taxon>
        <taxon>Kickxellomycetes</taxon>
        <taxon>Kickxellales</taxon>
        <taxon>Kickxellaceae</taxon>
        <taxon>Mycoemilia</taxon>
    </lineage>
</organism>
<dbReference type="InterPro" id="IPR020103">
    <property type="entry name" value="PsdUridine_synth_cat_dom_sf"/>
</dbReference>
<dbReference type="InterPro" id="IPR048741">
    <property type="entry name" value="Pus10-like_C"/>
</dbReference>
<dbReference type="Gene3D" id="3.30.70.2510">
    <property type="match status" value="1"/>
</dbReference>
<protein>
    <recommendedName>
        <fullName evidence="2">tRNA pseudouridine(55) synthase</fullName>
        <ecNumber evidence="2">5.4.99.25</ecNumber>
    </recommendedName>
</protein>
<keyword evidence="8" id="KW-1185">Reference proteome</keyword>
<dbReference type="GO" id="GO:0031119">
    <property type="term" value="P:tRNA pseudouridine synthesis"/>
    <property type="evidence" value="ECO:0007669"/>
    <property type="project" value="TreeGrafter"/>
</dbReference>
<dbReference type="InterPro" id="IPR039894">
    <property type="entry name" value="Pus10-like"/>
</dbReference>
<feature type="domain" description="Pus10 N-terminal eukaryotes" evidence="5">
    <location>
        <begin position="72"/>
        <end position="250"/>
    </location>
</feature>
<evidence type="ECO:0000313" key="8">
    <source>
        <dbReference type="Proteomes" id="UP001150538"/>
    </source>
</evidence>
<sequence length="516" mass="58000">MSSQPNNVLDNLRDWIKTLSDQTEIESVAEKLCGFCLLRFLNVWHTNSLYSSNDQKDVWKHFGINVQNDAICSVCLGTLKKCPEYAKSIVDDLQTRGYCVDKVYSLAIKTPTSILVRERSMGVHLKRSFEGFSRLNGTQPVVDIKEIAKSIIKSEIEKLSPDLTQDADSPLAILLNIAHPESEQDHIFLSTVGGAPLKLRSMRQNRKKVMVGDSKQAIIDALKAVSDVQLVENYKCPPVCPEKDATIESIDTKRESIYIGGRYLKLQRNVSQTPFIIDGKRVTEHSVSESIGDPLLGLIKADSYNFVGAGREDADVRMLGEGRPFYLEFFNPRYPKPTRADLEEIEKQINAKSPLLVAARRLTLLSKSSTKIIKEGEQEKKKSYSALVWLPIKLSDQKLSEIKEYETKELVIQQKTPVRVLHRRAPLTRPKTIYRMSVKFLGSSGGDSDKDNSDGNGYFYQVRLNTEAGTYIKEFIHGDLGRTVPSFSVLCSLDVADIIELDVEEVVLEFPPPSPK</sequence>
<comment type="similarity">
    <text evidence="1">Belongs to the pseudouridine synthase Pus10 family.</text>
</comment>
<dbReference type="PANTHER" id="PTHR21568:SF0">
    <property type="entry name" value="TRNA PSEUDOURIDINE SYNTHASE PUS10"/>
    <property type="match status" value="1"/>
</dbReference>
<dbReference type="PANTHER" id="PTHR21568">
    <property type="entry name" value="TRNA PSEUDOURIDINE SYNTHASE PUS10"/>
    <property type="match status" value="1"/>
</dbReference>
<evidence type="ECO:0000256" key="4">
    <source>
        <dbReference type="ARBA" id="ARBA00023235"/>
    </source>
</evidence>
<dbReference type="Proteomes" id="UP001150538">
    <property type="component" value="Unassembled WGS sequence"/>
</dbReference>
<dbReference type="GO" id="GO:0160148">
    <property type="term" value="F:tRNA pseudouridine(55) synthase activity"/>
    <property type="evidence" value="ECO:0007669"/>
    <property type="project" value="UniProtKB-EC"/>
</dbReference>
<reference evidence="7" key="1">
    <citation type="submission" date="2022-07" db="EMBL/GenBank/DDBJ databases">
        <title>Phylogenomic reconstructions and comparative analyses of Kickxellomycotina fungi.</title>
        <authorList>
            <person name="Reynolds N.K."/>
            <person name="Stajich J.E."/>
            <person name="Barry K."/>
            <person name="Grigoriev I.V."/>
            <person name="Crous P."/>
            <person name="Smith M.E."/>
        </authorList>
    </citation>
    <scope>NUCLEOTIDE SEQUENCE</scope>
    <source>
        <strain evidence="7">NBRC 100468</strain>
    </source>
</reference>
<dbReference type="SUPFAM" id="SSF55120">
    <property type="entry name" value="Pseudouridine synthase"/>
    <property type="match status" value="1"/>
</dbReference>
<keyword evidence="4" id="KW-0413">Isomerase</keyword>
<evidence type="ECO:0000259" key="5">
    <source>
        <dbReference type="Pfam" id="PF21237"/>
    </source>
</evidence>
<name>A0A9W8DT61_9FUNG</name>
<dbReference type="OrthoDB" id="271937at2759"/>
<dbReference type="Gene3D" id="3.30.70.3190">
    <property type="match status" value="1"/>
</dbReference>
<dbReference type="Pfam" id="PF21238">
    <property type="entry name" value="Pus10_C"/>
    <property type="match status" value="1"/>
</dbReference>
<accession>A0A9W8DT61</accession>
<dbReference type="EMBL" id="JANBPU010000076">
    <property type="protein sequence ID" value="KAJ1917266.1"/>
    <property type="molecule type" value="Genomic_DNA"/>
</dbReference>
<feature type="domain" description="Pus10-like C-terminal" evidence="6">
    <location>
        <begin position="258"/>
        <end position="506"/>
    </location>
</feature>
<keyword evidence="3" id="KW-0819">tRNA processing</keyword>
<dbReference type="FunFam" id="3.30.70.2510:FF:000001">
    <property type="entry name" value="tRNA pseudouridine synthase Pus10"/>
    <property type="match status" value="1"/>
</dbReference>
<dbReference type="AlphaFoldDB" id="A0A9W8DT61"/>
<dbReference type="InterPro" id="IPR048742">
    <property type="entry name" value="Pus10_N_euk"/>
</dbReference>
<evidence type="ECO:0000259" key="6">
    <source>
        <dbReference type="Pfam" id="PF21238"/>
    </source>
</evidence>
<gene>
    <name evidence="7" type="ORF">H4219_003296</name>
</gene>
<dbReference type="GO" id="GO:0003723">
    <property type="term" value="F:RNA binding"/>
    <property type="evidence" value="ECO:0007669"/>
    <property type="project" value="InterPro"/>
</dbReference>
<proteinExistence type="inferred from homology"/>
<dbReference type="EC" id="5.4.99.25" evidence="2"/>
<evidence type="ECO:0000256" key="3">
    <source>
        <dbReference type="ARBA" id="ARBA00022694"/>
    </source>
</evidence>
<dbReference type="Pfam" id="PF21237">
    <property type="entry name" value="Pus10_N_euk"/>
    <property type="match status" value="1"/>
</dbReference>